<evidence type="ECO:0000256" key="1">
    <source>
        <dbReference type="SAM" id="MobiDB-lite"/>
    </source>
</evidence>
<comment type="caution">
    <text evidence="2">The sequence shown here is derived from an EMBL/GenBank/DDBJ whole genome shotgun (WGS) entry which is preliminary data.</text>
</comment>
<sequence length="208" mass="20661">MDAASDTPVLVGAEGAKAAEAGAKAPAHARGGLRHWALVAAGCAAVVGGAIAADPAEGSPTPVHPTAKAAPPAAAPDPAKAELPLDCGPFPVSVALKVTADLGDGTPATIVAAHCAADNGTPPDGVFVLTAGLGGRPVVAATLLDPLKDNLTVTVLTVRSDGTVHGLARGYSSVDVPRCCPDRSLELNWSRRGDRWVRAESAAPAIRA</sequence>
<accession>A0ABW2G3V4</accession>
<dbReference type="Proteomes" id="UP001596435">
    <property type="component" value="Unassembled WGS sequence"/>
</dbReference>
<keyword evidence="3" id="KW-1185">Reference proteome</keyword>
<dbReference type="RefSeq" id="WP_345708325.1">
    <property type="nucleotide sequence ID" value="NZ_BAABKV010000001.1"/>
</dbReference>
<gene>
    <name evidence="2" type="ORF">ACFQMG_23790</name>
</gene>
<organism evidence="2 3">
    <name type="scientific">Kitasatospora paranensis</name>
    <dbReference type="NCBI Taxonomy" id="258053"/>
    <lineage>
        <taxon>Bacteria</taxon>
        <taxon>Bacillati</taxon>
        <taxon>Actinomycetota</taxon>
        <taxon>Actinomycetes</taxon>
        <taxon>Kitasatosporales</taxon>
        <taxon>Streptomycetaceae</taxon>
        <taxon>Kitasatospora</taxon>
    </lineage>
</organism>
<reference evidence="3" key="1">
    <citation type="journal article" date="2019" name="Int. J. Syst. Evol. Microbiol.">
        <title>The Global Catalogue of Microorganisms (GCM) 10K type strain sequencing project: providing services to taxonomists for standard genome sequencing and annotation.</title>
        <authorList>
            <consortium name="The Broad Institute Genomics Platform"/>
            <consortium name="The Broad Institute Genome Sequencing Center for Infectious Disease"/>
            <person name="Wu L."/>
            <person name="Ma J."/>
        </authorList>
    </citation>
    <scope>NUCLEOTIDE SEQUENCE [LARGE SCALE GENOMIC DNA]</scope>
    <source>
        <strain evidence="3">CGMCC 1.12859</strain>
    </source>
</reference>
<evidence type="ECO:0008006" key="4">
    <source>
        <dbReference type="Google" id="ProtNLM"/>
    </source>
</evidence>
<protein>
    <recommendedName>
        <fullName evidence="4">Secreted protein</fullName>
    </recommendedName>
</protein>
<evidence type="ECO:0000313" key="3">
    <source>
        <dbReference type="Proteomes" id="UP001596435"/>
    </source>
</evidence>
<name>A0ABW2G3V4_9ACTN</name>
<evidence type="ECO:0000313" key="2">
    <source>
        <dbReference type="EMBL" id="MFC7182575.1"/>
    </source>
</evidence>
<dbReference type="EMBL" id="JBHTAJ010000049">
    <property type="protein sequence ID" value="MFC7182575.1"/>
    <property type="molecule type" value="Genomic_DNA"/>
</dbReference>
<feature type="region of interest" description="Disordered" evidence="1">
    <location>
        <begin position="57"/>
        <end position="81"/>
    </location>
</feature>
<proteinExistence type="predicted"/>